<dbReference type="InterPro" id="IPR000073">
    <property type="entry name" value="AB_hydrolase_1"/>
</dbReference>
<organism evidence="2 3">
    <name type="scientific">Calidithermus roseus</name>
    <dbReference type="NCBI Taxonomy" id="1644118"/>
    <lineage>
        <taxon>Bacteria</taxon>
        <taxon>Thermotogati</taxon>
        <taxon>Deinococcota</taxon>
        <taxon>Deinococci</taxon>
        <taxon>Thermales</taxon>
        <taxon>Thermaceae</taxon>
        <taxon>Calidithermus</taxon>
    </lineage>
</organism>
<evidence type="ECO:0000313" key="2">
    <source>
        <dbReference type="EMBL" id="RIH89632.1"/>
    </source>
</evidence>
<keyword evidence="2" id="KW-0645">Protease</keyword>
<dbReference type="GO" id="GO:0004177">
    <property type="term" value="F:aminopeptidase activity"/>
    <property type="evidence" value="ECO:0007669"/>
    <property type="project" value="UniProtKB-KW"/>
</dbReference>
<accession>A0A399F444</accession>
<comment type="caution">
    <text evidence="2">The sequence shown here is derived from an EMBL/GenBank/DDBJ whole genome shotgun (WGS) entry which is preliminary data.</text>
</comment>
<evidence type="ECO:0000259" key="1">
    <source>
        <dbReference type="Pfam" id="PF00561"/>
    </source>
</evidence>
<proteinExistence type="predicted"/>
<dbReference type="Proteomes" id="UP000265341">
    <property type="component" value="Unassembled WGS sequence"/>
</dbReference>
<dbReference type="AlphaFoldDB" id="A0A399F444"/>
<gene>
    <name evidence="2" type="ORF">Mrose_00221</name>
</gene>
<dbReference type="SUPFAM" id="SSF53474">
    <property type="entry name" value="alpha/beta-Hydrolases"/>
    <property type="match status" value="1"/>
</dbReference>
<protein>
    <submittedName>
        <fullName evidence="2">Serine aminopeptidase, S33</fullName>
    </submittedName>
</protein>
<dbReference type="EMBL" id="QWLA01000002">
    <property type="protein sequence ID" value="RIH89632.1"/>
    <property type="molecule type" value="Genomic_DNA"/>
</dbReference>
<keyword evidence="3" id="KW-1185">Reference proteome</keyword>
<feature type="domain" description="AB hydrolase-1" evidence="1">
    <location>
        <begin position="64"/>
        <end position="236"/>
    </location>
</feature>
<evidence type="ECO:0000313" key="3">
    <source>
        <dbReference type="Proteomes" id="UP000265341"/>
    </source>
</evidence>
<name>A0A399F444_9DEIN</name>
<sequence length="438" mass="47337">MLEDRLMRPLIWILLLGAMALAQPARWTGQPDYRSFAGAPTSAGPALDRSYALVYPAQGAFRGTVLLVPGLLGGATSFDALARRLVLAAPGWEVWAWDRRANGLEDRQGFLGADPWAYYQRYTLPDAPFLKDWGLRVHLQDLDALVDAARQRGPVVLAGHSLGASLSAAYAQWRGEKLAGLAWIDGAPSPNRLTREQYLEGGLGGFGRSPGLDELLAGRATPYLEFSFLGLRLNPAFLACAEALAFLAARDPEADAPPGAARFPASLEAAALSQIDDRYNPVALFSASVGRAWGREGFSLLRLLQGQVGYSVIGARGRRVEWQDTGEATDPREFLGLYAWPETGFSEWFFPVRLSLDLAAWDLAVPELKPRRLGFRVLGLGAGRGAVTDAARFAAARALFPSAEVHAEVLPGLTHLDILLGRQGPAVGPLARYLETLP</sequence>
<dbReference type="Pfam" id="PF00561">
    <property type="entry name" value="Abhydrolase_1"/>
    <property type="match status" value="1"/>
</dbReference>
<dbReference type="InterPro" id="IPR029058">
    <property type="entry name" value="AB_hydrolase_fold"/>
</dbReference>
<reference evidence="2 3" key="1">
    <citation type="submission" date="2018-08" db="EMBL/GenBank/DDBJ databases">
        <title>Meiothermus roseus NBRC 110900 genome sequencing project.</title>
        <authorList>
            <person name="Da Costa M.S."/>
            <person name="Albuquerque L."/>
            <person name="Raposo P."/>
            <person name="Froufe H.J.C."/>
            <person name="Barroso C.S."/>
            <person name="Egas C."/>
        </authorList>
    </citation>
    <scope>NUCLEOTIDE SEQUENCE [LARGE SCALE GENOMIC DNA]</scope>
    <source>
        <strain evidence="2 3">NBRC 110900</strain>
    </source>
</reference>
<keyword evidence="2" id="KW-0031">Aminopeptidase</keyword>
<keyword evidence="2" id="KW-0378">Hydrolase</keyword>
<dbReference type="Gene3D" id="3.40.50.1820">
    <property type="entry name" value="alpha/beta hydrolase"/>
    <property type="match status" value="1"/>
</dbReference>